<dbReference type="InterPro" id="IPR020843">
    <property type="entry name" value="ER"/>
</dbReference>
<dbReference type="Gene3D" id="3.40.50.720">
    <property type="entry name" value="NAD(P)-binding Rossmann-like Domain"/>
    <property type="match status" value="1"/>
</dbReference>
<dbReference type="SUPFAM" id="SSF50129">
    <property type="entry name" value="GroES-like"/>
    <property type="match status" value="1"/>
</dbReference>
<sequence>MKAIVIDQYGNVEELKEREVLKPIVKGNEVLIRILATSVNPVDWKIRKGDLQEQLRFSFPIILGLDVAGVIEEVGEEVEYFKVGDKVFTKPENIGKGSYAEFITVKSDLVSYMPTNLSFEEAASIPLAGLTAWQSLVDYAKIKEHDRVLIHAGAGGVGSLAIQIAKSFGAFVATTASSKNEEFLKSLGADLVIDYKKDKFEELLSDFDIVLDTIGGEVQEKSFQIIKSGGVLVSIVHEPIQKVKGIKSGFLWLKPNGKQLEALSKLIVHGKIKPIISKVVPFNEEGVREAHILSEGQHVRGKIVMKVKLNHKKLREKYYPKSHIFILDSISYWTCNVISIIYSFVLYHVISVNQSTYLFHLTLNS</sequence>
<reference evidence="3 4" key="1">
    <citation type="submission" date="2019-03" db="EMBL/GenBank/DDBJ databases">
        <title>Above-ground endophytic microbial communities from plants in different locations in the United States.</title>
        <authorList>
            <person name="Frank C."/>
        </authorList>
    </citation>
    <scope>NUCLEOTIDE SEQUENCE [LARGE SCALE GENOMIC DNA]</scope>
    <source>
        <strain evidence="3 4">LP_2_YM</strain>
    </source>
</reference>
<keyword evidence="1" id="KW-0472">Membrane</keyword>
<comment type="caution">
    <text evidence="3">The sequence shown here is derived from an EMBL/GenBank/DDBJ whole genome shotgun (WGS) entry which is preliminary data.</text>
</comment>
<dbReference type="PANTHER" id="PTHR11695:SF294">
    <property type="entry name" value="RETICULON-4-INTERACTING PROTEIN 1, MITOCHONDRIAL"/>
    <property type="match status" value="1"/>
</dbReference>
<evidence type="ECO:0000259" key="2">
    <source>
        <dbReference type="SMART" id="SM00829"/>
    </source>
</evidence>
<dbReference type="CDD" id="cd05289">
    <property type="entry name" value="MDR_like_2"/>
    <property type="match status" value="1"/>
</dbReference>
<organism evidence="3 4">
    <name type="scientific">Bacillus thuringiensis</name>
    <dbReference type="NCBI Taxonomy" id="1428"/>
    <lineage>
        <taxon>Bacteria</taxon>
        <taxon>Bacillati</taxon>
        <taxon>Bacillota</taxon>
        <taxon>Bacilli</taxon>
        <taxon>Bacillales</taxon>
        <taxon>Bacillaceae</taxon>
        <taxon>Bacillus</taxon>
        <taxon>Bacillus cereus group</taxon>
    </lineage>
</organism>
<evidence type="ECO:0000256" key="1">
    <source>
        <dbReference type="SAM" id="Phobius"/>
    </source>
</evidence>
<dbReference type="Pfam" id="PF08240">
    <property type="entry name" value="ADH_N"/>
    <property type="match status" value="1"/>
</dbReference>
<dbReference type="SMART" id="SM00829">
    <property type="entry name" value="PKS_ER"/>
    <property type="match status" value="1"/>
</dbReference>
<dbReference type="InterPro" id="IPR013154">
    <property type="entry name" value="ADH-like_N"/>
</dbReference>
<proteinExistence type="predicted"/>
<dbReference type="SUPFAM" id="SSF51735">
    <property type="entry name" value="NAD(P)-binding Rossmann-fold domains"/>
    <property type="match status" value="1"/>
</dbReference>
<evidence type="ECO:0000313" key="4">
    <source>
        <dbReference type="Proteomes" id="UP000295285"/>
    </source>
</evidence>
<dbReference type="Proteomes" id="UP000295285">
    <property type="component" value="Unassembled WGS sequence"/>
</dbReference>
<dbReference type="InterPro" id="IPR036291">
    <property type="entry name" value="NAD(P)-bd_dom_sf"/>
</dbReference>
<keyword evidence="1" id="KW-0812">Transmembrane</keyword>
<accession>A0A4R4BK76</accession>
<keyword evidence="1" id="KW-1133">Transmembrane helix</keyword>
<dbReference type="PANTHER" id="PTHR11695">
    <property type="entry name" value="ALCOHOL DEHYDROGENASE RELATED"/>
    <property type="match status" value="1"/>
</dbReference>
<dbReference type="Gene3D" id="3.90.180.10">
    <property type="entry name" value="Medium-chain alcohol dehydrogenases, catalytic domain"/>
    <property type="match status" value="1"/>
</dbReference>
<feature type="domain" description="Enoyl reductase (ER)" evidence="2">
    <location>
        <begin position="10"/>
        <end position="305"/>
    </location>
</feature>
<dbReference type="InterPro" id="IPR011032">
    <property type="entry name" value="GroES-like_sf"/>
</dbReference>
<dbReference type="AlphaFoldDB" id="A0A4R4BK76"/>
<protein>
    <submittedName>
        <fullName evidence="3">NADPH:quinone reductase-like Zn-dependent oxidoreductase</fullName>
    </submittedName>
</protein>
<evidence type="ECO:0000313" key="3">
    <source>
        <dbReference type="EMBL" id="TCW58525.1"/>
    </source>
</evidence>
<dbReference type="EMBL" id="SMDG01000002">
    <property type="protein sequence ID" value="TCW58525.1"/>
    <property type="molecule type" value="Genomic_DNA"/>
</dbReference>
<feature type="transmembrane region" description="Helical" evidence="1">
    <location>
        <begin position="330"/>
        <end position="350"/>
    </location>
</feature>
<dbReference type="GO" id="GO:0016491">
    <property type="term" value="F:oxidoreductase activity"/>
    <property type="evidence" value="ECO:0007669"/>
    <property type="project" value="InterPro"/>
</dbReference>
<dbReference type="InterPro" id="IPR050700">
    <property type="entry name" value="YIM1/Zinc_Alcohol_DH_Fams"/>
</dbReference>
<dbReference type="Pfam" id="PF13602">
    <property type="entry name" value="ADH_zinc_N_2"/>
    <property type="match status" value="1"/>
</dbReference>
<name>A0A4R4BK76_BACTU</name>
<gene>
    <name evidence="3" type="ORF">EC910_102246</name>
</gene>